<dbReference type="Proteomes" id="UP000544331">
    <property type="component" value="Unassembled WGS sequence"/>
</dbReference>
<evidence type="ECO:0000256" key="1">
    <source>
        <dbReference type="SAM" id="MobiDB-lite"/>
    </source>
</evidence>
<dbReference type="EMBL" id="JAAOAN010000538">
    <property type="protein sequence ID" value="KAF5703901.1"/>
    <property type="molecule type" value="Genomic_DNA"/>
</dbReference>
<feature type="domain" description="Arrestin C-terminal-like" evidence="2">
    <location>
        <begin position="228"/>
        <end position="437"/>
    </location>
</feature>
<feature type="region of interest" description="Disordered" evidence="1">
    <location>
        <begin position="478"/>
        <end position="497"/>
    </location>
</feature>
<reference evidence="3 4" key="1">
    <citation type="submission" date="2020-05" db="EMBL/GenBank/DDBJ databases">
        <title>Identification and distribution of gene clusters putatively required for synthesis of sphingolipid metabolism inhibitors in phylogenetically diverse species of the filamentous fungus Fusarium.</title>
        <authorList>
            <person name="Kim H.-S."/>
            <person name="Busman M."/>
            <person name="Brown D.W."/>
            <person name="Divon H."/>
            <person name="Uhlig S."/>
            <person name="Proctor R.H."/>
        </authorList>
    </citation>
    <scope>NUCLEOTIDE SEQUENCE [LARGE SCALE GENOMIC DNA]</scope>
    <source>
        <strain evidence="3 4">NRRL 66235</strain>
    </source>
</reference>
<gene>
    <name evidence="3" type="ORF">FMUND_12798</name>
</gene>
<dbReference type="OrthoDB" id="2238745at2759"/>
<keyword evidence="4" id="KW-1185">Reference proteome</keyword>
<dbReference type="PANTHER" id="PTHR11188">
    <property type="entry name" value="ARRESTIN DOMAIN CONTAINING PROTEIN"/>
    <property type="match status" value="1"/>
</dbReference>
<dbReference type="GO" id="GO:0070086">
    <property type="term" value="P:ubiquitin-dependent endocytosis"/>
    <property type="evidence" value="ECO:0007669"/>
    <property type="project" value="TreeGrafter"/>
</dbReference>
<organism evidence="3 4">
    <name type="scientific">Fusarium mundagurra</name>
    <dbReference type="NCBI Taxonomy" id="1567541"/>
    <lineage>
        <taxon>Eukaryota</taxon>
        <taxon>Fungi</taxon>
        <taxon>Dikarya</taxon>
        <taxon>Ascomycota</taxon>
        <taxon>Pezizomycotina</taxon>
        <taxon>Sordariomycetes</taxon>
        <taxon>Hypocreomycetidae</taxon>
        <taxon>Hypocreales</taxon>
        <taxon>Nectriaceae</taxon>
        <taxon>Fusarium</taxon>
        <taxon>Fusarium fujikuroi species complex</taxon>
    </lineage>
</organism>
<dbReference type="InterPro" id="IPR011022">
    <property type="entry name" value="Arrestin_C-like"/>
</dbReference>
<proteinExistence type="predicted"/>
<dbReference type="Gene3D" id="2.60.40.640">
    <property type="match status" value="1"/>
</dbReference>
<comment type="caution">
    <text evidence="3">The sequence shown here is derived from an EMBL/GenBank/DDBJ whole genome shotgun (WGS) entry which is preliminary data.</text>
</comment>
<dbReference type="AlphaFoldDB" id="A0A8H6D4B8"/>
<evidence type="ECO:0000313" key="3">
    <source>
        <dbReference type="EMBL" id="KAF5703901.1"/>
    </source>
</evidence>
<dbReference type="GO" id="GO:0031625">
    <property type="term" value="F:ubiquitin protein ligase binding"/>
    <property type="evidence" value="ECO:0007669"/>
    <property type="project" value="TreeGrafter"/>
</dbReference>
<sequence length="560" mass="62945">MSIQSVEFAVASLFPKPVISGSDVTCFILLAEHNIFLSGFDRNGNGHREGQSGAALLRGELQLHVSKNVKIKAVRLKLLGRARTEWPEGMKLGYYEEEVLQTQVLTFFDAINIEWKYDYGNQCAYRLKNTHPNNTNLATQPNQPKSLTSHYHSNTSVKETSRFPLQSVQWRNVNKNNLIATSKVKGYRVFYPGTYNYSFELPIDHHQLETTKVQYGSVKWELHVSRQYLDQLHYDIIISEKSFPIGSKVPIALKLMPLAKIQAHELKVFVMESIEYWSNDKRCTRKASGRKILLLNKTARKTLDPSWAPSNLRIVRGSELILEKRREGRETAAKQRTTEASRRHSAVQPLLEPSNNFLCDLNLGLESLCCPTEIEVDLQIPTCDMMAKKDLRLHPECIWKKVMMRISRLDTKGPMGTKGRNFEIATKLPFTLLNCRATSANINLPFYSDEMSQSTTYQSTCGCPDALTIRTETSPQSFLGTMASTQPSAGTAGVHGPSRTSYPLRVPIFNPPAFESNVAPPPAPESVDETPEMGVMTPPPRYDDVVGTFSVNGLVVTFPA</sequence>
<feature type="compositionally biased region" description="Polar residues" evidence="1">
    <location>
        <begin position="478"/>
        <end position="489"/>
    </location>
</feature>
<dbReference type="GO" id="GO:0005829">
    <property type="term" value="C:cytosol"/>
    <property type="evidence" value="ECO:0007669"/>
    <property type="project" value="TreeGrafter"/>
</dbReference>
<dbReference type="GO" id="GO:0030674">
    <property type="term" value="F:protein-macromolecule adaptor activity"/>
    <property type="evidence" value="ECO:0007669"/>
    <property type="project" value="TreeGrafter"/>
</dbReference>
<protein>
    <submittedName>
        <fullName evidence="3">Arrestin-related trafficking adapter</fullName>
    </submittedName>
</protein>
<feature type="region of interest" description="Disordered" evidence="1">
    <location>
        <begin position="513"/>
        <end position="532"/>
    </location>
</feature>
<dbReference type="SMART" id="SM01017">
    <property type="entry name" value="Arrestin_C"/>
    <property type="match status" value="1"/>
</dbReference>
<dbReference type="InterPro" id="IPR014752">
    <property type="entry name" value="Arrestin-like_C"/>
</dbReference>
<feature type="region of interest" description="Disordered" evidence="1">
    <location>
        <begin position="326"/>
        <end position="346"/>
    </location>
</feature>
<dbReference type="InterPro" id="IPR050357">
    <property type="entry name" value="Arrestin_domain-protein"/>
</dbReference>
<evidence type="ECO:0000259" key="2">
    <source>
        <dbReference type="SMART" id="SM01017"/>
    </source>
</evidence>
<feature type="compositionally biased region" description="Basic and acidic residues" evidence="1">
    <location>
        <begin position="326"/>
        <end position="342"/>
    </location>
</feature>
<accession>A0A8H6D4B8</accession>
<dbReference type="PANTHER" id="PTHR11188:SF174">
    <property type="entry name" value="ARRESTIN-RELATED TRAFFICKING ADAPTER 10-RELATED"/>
    <property type="match status" value="1"/>
</dbReference>
<name>A0A8H6D4B8_9HYPO</name>
<evidence type="ECO:0000313" key="4">
    <source>
        <dbReference type="Proteomes" id="UP000544331"/>
    </source>
</evidence>